<keyword evidence="1" id="KW-1133">Transmembrane helix</keyword>
<comment type="caution">
    <text evidence="2">The sequence shown here is derived from an EMBL/GenBank/DDBJ whole genome shotgun (WGS) entry which is preliminary data.</text>
</comment>
<reference evidence="2" key="1">
    <citation type="journal article" date="2015" name="Nature">
        <title>Complex archaea that bridge the gap between prokaryotes and eukaryotes.</title>
        <authorList>
            <person name="Spang A."/>
            <person name="Saw J.H."/>
            <person name="Jorgensen S.L."/>
            <person name="Zaremba-Niedzwiedzka K."/>
            <person name="Martijn J."/>
            <person name="Lind A.E."/>
            <person name="van Eijk R."/>
            <person name="Schleper C."/>
            <person name="Guy L."/>
            <person name="Ettema T.J."/>
        </authorList>
    </citation>
    <scope>NUCLEOTIDE SEQUENCE</scope>
</reference>
<evidence type="ECO:0000256" key="1">
    <source>
        <dbReference type="SAM" id="Phobius"/>
    </source>
</evidence>
<keyword evidence="1" id="KW-0812">Transmembrane</keyword>
<feature type="non-terminal residue" evidence="2">
    <location>
        <position position="1"/>
    </location>
</feature>
<proteinExistence type="predicted"/>
<name>A0A0F9PI72_9ZZZZ</name>
<sequence length="165" mass="18823">MVLSYLLFSFFISGNFLLDDAGIVYYKESKKYRSPGDIEPISIWAQSMVKGIAGFSALITFGTFFLSVDFSGFFRVEPGNEFFLIFGILIVIVLFWGMPFFTSFSYVLFASEIMEFSNDVNTRKLLRLMEKAGFNTTPRDLTNIYPPGLVKKDKVETSDKTKIEK</sequence>
<accession>A0A0F9PI72</accession>
<protein>
    <submittedName>
        <fullName evidence="2">Uncharacterized protein</fullName>
    </submittedName>
</protein>
<dbReference type="EMBL" id="LAZR01006323">
    <property type="protein sequence ID" value="KKM93017.1"/>
    <property type="molecule type" value="Genomic_DNA"/>
</dbReference>
<dbReference type="AlphaFoldDB" id="A0A0F9PI72"/>
<feature type="transmembrane region" description="Helical" evidence="1">
    <location>
        <begin position="6"/>
        <end position="26"/>
    </location>
</feature>
<keyword evidence="1" id="KW-0472">Membrane</keyword>
<evidence type="ECO:0000313" key="2">
    <source>
        <dbReference type="EMBL" id="KKM93017.1"/>
    </source>
</evidence>
<gene>
    <name evidence="2" type="ORF">LCGC14_1212720</name>
</gene>
<feature type="transmembrane region" description="Helical" evidence="1">
    <location>
        <begin position="82"/>
        <end position="109"/>
    </location>
</feature>
<organism evidence="2">
    <name type="scientific">marine sediment metagenome</name>
    <dbReference type="NCBI Taxonomy" id="412755"/>
    <lineage>
        <taxon>unclassified sequences</taxon>
        <taxon>metagenomes</taxon>
        <taxon>ecological metagenomes</taxon>
    </lineage>
</organism>
<feature type="transmembrane region" description="Helical" evidence="1">
    <location>
        <begin position="47"/>
        <end position="70"/>
    </location>
</feature>